<dbReference type="PIRSF" id="PIRSF036298">
    <property type="entry name" value="FDH_4Fe4S"/>
    <property type="match status" value="1"/>
</dbReference>
<dbReference type="AlphaFoldDB" id="A0A381PPL6"/>
<proteinExistence type="predicted"/>
<dbReference type="InterPro" id="IPR017900">
    <property type="entry name" value="4Fe4S_Fe_S_CS"/>
</dbReference>
<dbReference type="GO" id="GO:0015944">
    <property type="term" value="P:formate oxidation"/>
    <property type="evidence" value="ECO:0007669"/>
    <property type="project" value="InterPro"/>
</dbReference>
<dbReference type="GO" id="GO:0030313">
    <property type="term" value="C:cell envelope"/>
    <property type="evidence" value="ECO:0007669"/>
    <property type="project" value="UniProtKB-SubCell"/>
</dbReference>
<keyword evidence="6" id="KW-0411">Iron-sulfur</keyword>
<dbReference type="PROSITE" id="PS00198">
    <property type="entry name" value="4FE4S_FER_1"/>
    <property type="match status" value="1"/>
</dbReference>
<feature type="region of interest" description="Disordered" evidence="7">
    <location>
        <begin position="218"/>
        <end position="261"/>
    </location>
</feature>
<dbReference type="PANTHER" id="PTHR43545">
    <property type="entry name" value="FORMATE DEHYDROGENASE, NITRATE-INDUCIBLE, IRON-SULFUR SUBUNIT"/>
    <property type="match status" value="1"/>
</dbReference>
<dbReference type="GO" id="GO:0045333">
    <property type="term" value="P:cellular respiration"/>
    <property type="evidence" value="ECO:0007669"/>
    <property type="project" value="InterPro"/>
</dbReference>
<dbReference type="PROSITE" id="PS51379">
    <property type="entry name" value="4FE4S_FER_2"/>
    <property type="match status" value="2"/>
</dbReference>
<dbReference type="GO" id="GO:0051539">
    <property type="term" value="F:4 iron, 4 sulfur cluster binding"/>
    <property type="evidence" value="ECO:0007669"/>
    <property type="project" value="UniProtKB-KW"/>
</dbReference>
<evidence type="ECO:0000256" key="1">
    <source>
        <dbReference type="ARBA" id="ARBA00004196"/>
    </source>
</evidence>
<feature type="domain" description="4Fe-4S ferredoxin-type" evidence="8">
    <location>
        <begin position="26"/>
        <end position="58"/>
    </location>
</feature>
<dbReference type="InterPro" id="IPR015246">
    <property type="entry name" value="Formate_DH_TM"/>
</dbReference>
<dbReference type="InterPro" id="IPR017896">
    <property type="entry name" value="4Fe4S_Fe-S-bd"/>
</dbReference>
<dbReference type="GO" id="GO:0046872">
    <property type="term" value="F:metal ion binding"/>
    <property type="evidence" value="ECO:0007669"/>
    <property type="project" value="UniProtKB-KW"/>
</dbReference>
<evidence type="ECO:0000256" key="5">
    <source>
        <dbReference type="ARBA" id="ARBA00023004"/>
    </source>
</evidence>
<evidence type="ECO:0000256" key="3">
    <source>
        <dbReference type="ARBA" id="ARBA00022723"/>
    </source>
</evidence>
<evidence type="ECO:0000259" key="8">
    <source>
        <dbReference type="PROSITE" id="PS51379"/>
    </source>
</evidence>
<dbReference type="InterPro" id="IPR051555">
    <property type="entry name" value="FDH_Electron_Transfer_Unit"/>
</dbReference>
<dbReference type="SUPFAM" id="SSF54862">
    <property type="entry name" value="4Fe-4S ferredoxins"/>
    <property type="match status" value="1"/>
</dbReference>
<keyword evidence="2" id="KW-0004">4Fe-4S</keyword>
<evidence type="ECO:0000256" key="2">
    <source>
        <dbReference type="ARBA" id="ARBA00022485"/>
    </source>
</evidence>
<protein>
    <recommendedName>
        <fullName evidence="8">4Fe-4S ferredoxin-type domain-containing protein</fullName>
    </recommendedName>
</protein>
<dbReference type="InterPro" id="IPR014603">
    <property type="entry name" value="Formate_DH_Fe-S_su"/>
</dbReference>
<organism evidence="9">
    <name type="scientific">marine metagenome</name>
    <dbReference type="NCBI Taxonomy" id="408172"/>
    <lineage>
        <taxon>unclassified sequences</taxon>
        <taxon>metagenomes</taxon>
        <taxon>ecological metagenomes</taxon>
    </lineage>
</organism>
<feature type="compositionally biased region" description="Gly residues" evidence="7">
    <location>
        <begin position="238"/>
        <end position="247"/>
    </location>
</feature>
<comment type="subcellular location">
    <subcellularLocation>
        <location evidence="1">Cell envelope</location>
    </subcellularLocation>
</comment>
<keyword evidence="5" id="KW-0408">Iron</keyword>
<sequence>MQSHRDLGPDTWLLMRFNEIEVADDLQWLIKKDACLHCEEPGCLYACPSPGAIVQYDNGIVDFNQEQCIGCQLCVSGCPFDIPRFSPETKKVYKCNMCVDRVEAGLEPACVKTCPTNAISWGTKEDMVALAERKVEGLRGRGFDNAALYDPAGVGGTHMMYVVPHGDQLDEYDLPANPTAAPGALAALGNLRQLGASALGLGLLATALHYLGFGPQEPESETVEAAHPVPAGARSEPDGGGTGMDGGEGGRRPPQGGGANA</sequence>
<dbReference type="EMBL" id="UINC01001028">
    <property type="protein sequence ID" value="SUZ68047.1"/>
    <property type="molecule type" value="Genomic_DNA"/>
</dbReference>
<name>A0A381PPL6_9ZZZZ</name>
<dbReference type="Pfam" id="PF09163">
    <property type="entry name" value="Form-deh_trans"/>
    <property type="match status" value="1"/>
</dbReference>
<feature type="domain" description="4Fe-4S ferredoxin-type" evidence="8">
    <location>
        <begin position="59"/>
        <end position="88"/>
    </location>
</feature>
<dbReference type="Pfam" id="PF13247">
    <property type="entry name" value="Fer4_11"/>
    <property type="match status" value="1"/>
</dbReference>
<keyword evidence="4" id="KW-0677">Repeat</keyword>
<accession>A0A381PPL6</accession>
<gene>
    <name evidence="9" type="ORF">METZ01_LOCUS20901</name>
</gene>
<keyword evidence="3" id="KW-0479">Metal-binding</keyword>
<evidence type="ECO:0000256" key="4">
    <source>
        <dbReference type="ARBA" id="ARBA00022737"/>
    </source>
</evidence>
<evidence type="ECO:0000313" key="9">
    <source>
        <dbReference type="EMBL" id="SUZ68047.1"/>
    </source>
</evidence>
<reference evidence="9" key="1">
    <citation type="submission" date="2018-05" db="EMBL/GenBank/DDBJ databases">
        <authorList>
            <person name="Lanie J.A."/>
            <person name="Ng W.-L."/>
            <person name="Kazmierczak K.M."/>
            <person name="Andrzejewski T.M."/>
            <person name="Davidsen T.M."/>
            <person name="Wayne K.J."/>
            <person name="Tettelin H."/>
            <person name="Glass J.I."/>
            <person name="Rusch D."/>
            <person name="Podicherti R."/>
            <person name="Tsui H.-C.T."/>
            <person name="Winkler M.E."/>
        </authorList>
    </citation>
    <scope>NUCLEOTIDE SEQUENCE</scope>
</reference>
<evidence type="ECO:0000256" key="6">
    <source>
        <dbReference type="ARBA" id="ARBA00023014"/>
    </source>
</evidence>
<evidence type="ECO:0000256" key="7">
    <source>
        <dbReference type="SAM" id="MobiDB-lite"/>
    </source>
</evidence>
<dbReference type="PANTHER" id="PTHR43545:SF6">
    <property type="entry name" value="FORMATE DEHYDROGENASE, NITRATE-INDUCIBLE, IRON-SULFUR SUBUNIT"/>
    <property type="match status" value="1"/>
</dbReference>
<dbReference type="Gene3D" id="3.30.70.20">
    <property type="match status" value="2"/>
</dbReference>